<dbReference type="EMBL" id="LSRX01000066">
    <property type="protein sequence ID" value="OLQ11049.1"/>
    <property type="molecule type" value="Genomic_DNA"/>
</dbReference>
<organism evidence="3 4">
    <name type="scientific">Symbiodinium microadriaticum</name>
    <name type="common">Dinoflagellate</name>
    <name type="synonym">Zooxanthella microadriatica</name>
    <dbReference type="NCBI Taxonomy" id="2951"/>
    <lineage>
        <taxon>Eukaryota</taxon>
        <taxon>Sar</taxon>
        <taxon>Alveolata</taxon>
        <taxon>Dinophyceae</taxon>
        <taxon>Suessiales</taxon>
        <taxon>Symbiodiniaceae</taxon>
        <taxon>Symbiodinium</taxon>
    </lineage>
</organism>
<feature type="compositionally biased region" description="Basic and acidic residues" evidence="1">
    <location>
        <begin position="486"/>
        <end position="497"/>
    </location>
</feature>
<feature type="compositionally biased region" description="Low complexity" evidence="1">
    <location>
        <begin position="615"/>
        <end position="626"/>
    </location>
</feature>
<feature type="non-terminal residue" evidence="3">
    <location>
        <position position="1"/>
    </location>
</feature>
<feature type="compositionally biased region" description="Basic and acidic residues" evidence="1">
    <location>
        <begin position="450"/>
        <end position="477"/>
    </location>
</feature>
<feature type="compositionally biased region" description="Low complexity" evidence="1">
    <location>
        <begin position="569"/>
        <end position="578"/>
    </location>
</feature>
<protein>
    <recommendedName>
        <fullName evidence="2">PH domain-containing protein</fullName>
    </recommendedName>
</protein>
<keyword evidence="4" id="KW-1185">Reference proteome</keyword>
<accession>A0A1Q9EUH0</accession>
<feature type="compositionally biased region" description="Basic residues" evidence="1">
    <location>
        <begin position="372"/>
        <end position="384"/>
    </location>
</feature>
<feature type="compositionally biased region" description="Basic and acidic residues" evidence="1">
    <location>
        <begin position="431"/>
        <end position="441"/>
    </location>
</feature>
<comment type="caution">
    <text evidence="3">The sequence shown here is derived from an EMBL/GenBank/DDBJ whole genome shotgun (WGS) entry which is preliminary data.</text>
</comment>
<evidence type="ECO:0000256" key="1">
    <source>
        <dbReference type="SAM" id="MobiDB-lite"/>
    </source>
</evidence>
<dbReference type="AlphaFoldDB" id="A0A1Q9EUH0"/>
<name>A0A1Q9EUH0_SYMMI</name>
<proteinExistence type="predicted"/>
<feature type="compositionally biased region" description="Low complexity" evidence="1">
    <location>
        <begin position="648"/>
        <end position="659"/>
    </location>
</feature>
<dbReference type="Proteomes" id="UP000186817">
    <property type="component" value="Unassembled WGS sequence"/>
</dbReference>
<feature type="domain" description="PH" evidence="2">
    <location>
        <begin position="85"/>
        <end position="193"/>
    </location>
</feature>
<dbReference type="OrthoDB" id="427667at2759"/>
<evidence type="ECO:0000313" key="3">
    <source>
        <dbReference type="EMBL" id="OLQ11049.1"/>
    </source>
</evidence>
<dbReference type="InterPro" id="IPR001849">
    <property type="entry name" value="PH_domain"/>
</dbReference>
<gene>
    <name evidence="3" type="ORF">AK812_SmicGene5121</name>
</gene>
<feature type="region of interest" description="Disordered" evidence="1">
    <location>
        <begin position="360"/>
        <end position="594"/>
    </location>
</feature>
<evidence type="ECO:0000313" key="4">
    <source>
        <dbReference type="Proteomes" id="UP000186817"/>
    </source>
</evidence>
<feature type="region of interest" description="Disordered" evidence="1">
    <location>
        <begin position="609"/>
        <end position="664"/>
    </location>
</feature>
<feature type="region of interest" description="Disordered" evidence="1">
    <location>
        <begin position="691"/>
        <end position="710"/>
    </location>
</feature>
<dbReference type="PROSITE" id="PS50003">
    <property type="entry name" value="PH_DOMAIN"/>
    <property type="match status" value="1"/>
</dbReference>
<reference evidence="3 4" key="1">
    <citation type="submission" date="2016-02" db="EMBL/GenBank/DDBJ databases">
        <title>Genome analysis of coral dinoflagellate symbionts highlights evolutionary adaptations to a symbiotic lifestyle.</title>
        <authorList>
            <person name="Aranda M."/>
            <person name="Li Y."/>
            <person name="Liew Y.J."/>
            <person name="Baumgarten S."/>
            <person name="Simakov O."/>
            <person name="Wilson M."/>
            <person name="Piel J."/>
            <person name="Ashoor H."/>
            <person name="Bougouffa S."/>
            <person name="Bajic V.B."/>
            <person name="Ryu T."/>
            <person name="Ravasi T."/>
            <person name="Bayer T."/>
            <person name="Micklem G."/>
            <person name="Kim H."/>
            <person name="Bhak J."/>
            <person name="Lajeunesse T.C."/>
            <person name="Voolstra C.R."/>
        </authorList>
    </citation>
    <scope>NUCLEOTIDE SEQUENCE [LARGE SCALE GENOMIC DNA]</scope>
    <source>
        <strain evidence="3 4">CCMP2467</strain>
    </source>
</reference>
<evidence type="ECO:0000259" key="2">
    <source>
        <dbReference type="PROSITE" id="PS50003"/>
    </source>
</evidence>
<sequence length="743" mass="81445">ALPPQVFDIDAEVTGEAVTEIRLEETTTAGRATLTLPPRFEEEPSEVPRSWPRRPRLCRLRWVRAASQPTLEDGGRTPRQPGSFVSLLQPRLFRRPVWEKCWAEVRARHLVLRQIQAGDAPETALPLPGCEVMQLTSLLASEVATWLGSVGAFGFELACEPSTDGVTGERIIVCVETAEEAESWQTRLNREASRQGAGWLFRTDVRSHSPAEKCWAVVEEETKQLQCFVDPADYASGRPPTSTYHLLRQTLTFFEASPGAPEVTAAAARLKRQSILPAFVIQVGIGARETPRPCAEFILLGAMPVERFACANPACQYMAAESEDFGGYCCKRCHASHAYGHALTHGFRCAEEMAHWKLPRAAPVAPPEPIRKGHRNNSGGRRKQKQTDGNWETPASERFEEESEPDSPSHGNQASPPKRGGSEPGSRCRAGLHDRSEEPSRHHSPFWTKRQGDTWGHDDRCDGESPRDPAPSREAPRPRSPVPDGAWKHDRFEEVDGRAPAPRRRPSPPRSGHSEPMIWGETERAAHNRLASRFLPKRQRSPEATAPRVKARAGRPGNAPKSDSGAGGRNSAAASVASHQSTDSSSMPPLEAFKMRKYKMPGDAYAKRQLYMGGSSDSSPTSPASPELKKSETSRPATATARPRKPAAKAAAVTPAEVVQDSSDATQKVRNLSMGLRTVTAVLEQLRASLRQNTSAPTGPVKVEDSDDDGCVIVSPVEEIEDVYPEDPEQLEEAVPHETEVAT</sequence>